<feature type="active site" description="Nucleophile" evidence="9">
    <location>
        <position position="31"/>
    </location>
</feature>
<evidence type="ECO:0000256" key="2">
    <source>
        <dbReference type="ARBA" id="ARBA00020570"/>
    </source>
</evidence>
<gene>
    <name evidence="12" type="primary">trxA</name>
    <name evidence="12" type="ORF">FYJ75_03835</name>
</gene>
<keyword evidence="4" id="KW-0249">Electron transport</keyword>
<feature type="active site" description="Nucleophile" evidence="9">
    <location>
        <position position="28"/>
    </location>
</feature>
<protein>
    <recommendedName>
        <fullName evidence="2 7">Thioredoxin</fullName>
    </recommendedName>
</protein>
<dbReference type="InterPro" id="IPR005746">
    <property type="entry name" value="Thioredoxin"/>
</dbReference>
<feature type="site" description="Contributes to redox potential value" evidence="9">
    <location>
        <position position="30"/>
    </location>
</feature>
<evidence type="ECO:0000256" key="9">
    <source>
        <dbReference type="PIRSR" id="PIRSR000077-1"/>
    </source>
</evidence>
<evidence type="ECO:0000313" key="12">
    <source>
        <dbReference type="EMBL" id="MST74169.1"/>
    </source>
</evidence>
<evidence type="ECO:0000256" key="4">
    <source>
        <dbReference type="ARBA" id="ARBA00022982"/>
    </source>
</evidence>
<dbReference type="InterPro" id="IPR017937">
    <property type="entry name" value="Thioredoxin_CS"/>
</dbReference>
<dbReference type="RefSeq" id="WP_154429030.1">
    <property type="nucleotide sequence ID" value="NZ_VUNI01000004.1"/>
</dbReference>
<evidence type="ECO:0000256" key="10">
    <source>
        <dbReference type="PIRSR" id="PIRSR000077-4"/>
    </source>
</evidence>
<evidence type="ECO:0000256" key="6">
    <source>
        <dbReference type="ARBA" id="ARBA00023284"/>
    </source>
</evidence>
<feature type="domain" description="Thioredoxin" evidence="11">
    <location>
        <begin position="1"/>
        <end position="103"/>
    </location>
</feature>
<evidence type="ECO:0000256" key="7">
    <source>
        <dbReference type="NCBIfam" id="TIGR01068"/>
    </source>
</evidence>
<dbReference type="PANTHER" id="PTHR45663">
    <property type="entry name" value="GEO12009P1"/>
    <property type="match status" value="1"/>
</dbReference>
<evidence type="ECO:0000256" key="5">
    <source>
        <dbReference type="ARBA" id="ARBA00023157"/>
    </source>
</evidence>
<dbReference type="InterPro" id="IPR013766">
    <property type="entry name" value="Thioredoxin_domain"/>
</dbReference>
<dbReference type="GO" id="GO:0015035">
    <property type="term" value="F:protein-disulfide reductase activity"/>
    <property type="evidence" value="ECO:0007669"/>
    <property type="project" value="UniProtKB-UniRule"/>
</dbReference>
<dbReference type="Pfam" id="PF00085">
    <property type="entry name" value="Thioredoxin"/>
    <property type="match status" value="1"/>
</dbReference>
<reference evidence="12 13" key="1">
    <citation type="submission" date="2019-08" db="EMBL/GenBank/DDBJ databases">
        <title>In-depth cultivation of the pig gut microbiome towards novel bacterial diversity and tailored functional studies.</title>
        <authorList>
            <person name="Wylensek D."/>
            <person name="Hitch T.C.A."/>
            <person name="Clavel T."/>
        </authorList>
    </citation>
    <scope>NUCLEOTIDE SEQUENCE [LARGE SCALE GENOMIC DNA]</scope>
    <source>
        <strain evidence="12 13">MUC/MUC-530-WT-4D</strain>
    </source>
</reference>
<dbReference type="CDD" id="cd02947">
    <property type="entry name" value="TRX_family"/>
    <property type="match status" value="1"/>
</dbReference>
<feature type="site" description="Contributes to redox potential value" evidence="9">
    <location>
        <position position="29"/>
    </location>
</feature>
<dbReference type="PROSITE" id="PS00194">
    <property type="entry name" value="THIOREDOXIN_1"/>
    <property type="match status" value="1"/>
</dbReference>
<proteinExistence type="inferred from homology"/>
<keyword evidence="13" id="KW-1185">Reference proteome</keyword>
<feature type="disulfide bond" description="Redox-active" evidence="10">
    <location>
        <begin position="28"/>
        <end position="31"/>
    </location>
</feature>
<dbReference type="Proteomes" id="UP000474024">
    <property type="component" value="Unassembled WGS sequence"/>
</dbReference>
<dbReference type="PROSITE" id="PS51352">
    <property type="entry name" value="THIOREDOXIN_2"/>
    <property type="match status" value="1"/>
</dbReference>
<sequence>MVNKIVNNDFQAVKASKLAVVDFSAVWCGPCQMLAPVLEELSDEMAGEADFFNADSDANMELVREYRVTNIPALFIFKNGEKVAQQVGFLPKENLKKWIEENK</sequence>
<organism evidence="12 13">
    <name type="scientific">Roseburia porci</name>
    <dbReference type="NCBI Taxonomy" id="2605790"/>
    <lineage>
        <taxon>Bacteria</taxon>
        <taxon>Bacillati</taxon>
        <taxon>Bacillota</taxon>
        <taxon>Clostridia</taxon>
        <taxon>Lachnospirales</taxon>
        <taxon>Lachnospiraceae</taxon>
        <taxon>Roseburia</taxon>
    </lineage>
</organism>
<comment type="caution">
    <text evidence="12">The sequence shown here is derived from an EMBL/GenBank/DDBJ whole genome shotgun (WGS) entry which is preliminary data.</text>
</comment>
<evidence type="ECO:0000256" key="8">
    <source>
        <dbReference type="PIRNR" id="PIRNR000077"/>
    </source>
</evidence>
<keyword evidence="5 10" id="KW-1015">Disulfide bond</keyword>
<dbReference type="Gene3D" id="3.40.30.10">
    <property type="entry name" value="Glutaredoxin"/>
    <property type="match status" value="1"/>
</dbReference>
<evidence type="ECO:0000256" key="1">
    <source>
        <dbReference type="ARBA" id="ARBA00008987"/>
    </source>
</evidence>
<dbReference type="NCBIfam" id="TIGR01068">
    <property type="entry name" value="thioredoxin"/>
    <property type="match status" value="1"/>
</dbReference>
<feature type="site" description="Deprotonates C-terminal active site Cys" evidence="9">
    <location>
        <position position="22"/>
    </location>
</feature>
<evidence type="ECO:0000313" key="13">
    <source>
        <dbReference type="Proteomes" id="UP000474024"/>
    </source>
</evidence>
<dbReference type="FunFam" id="3.40.30.10:FF:000001">
    <property type="entry name" value="Thioredoxin"/>
    <property type="match status" value="1"/>
</dbReference>
<evidence type="ECO:0000259" key="11">
    <source>
        <dbReference type="PROSITE" id="PS51352"/>
    </source>
</evidence>
<keyword evidence="3" id="KW-0813">Transport</keyword>
<dbReference type="GO" id="GO:0005829">
    <property type="term" value="C:cytosol"/>
    <property type="evidence" value="ECO:0007669"/>
    <property type="project" value="TreeGrafter"/>
</dbReference>
<dbReference type="PIRSF" id="PIRSF000077">
    <property type="entry name" value="Thioredoxin"/>
    <property type="match status" value="1"/>
</dbReference>
<name>A0A6L5YQE8_9FIRM</name>
<dbReference type="PRINTS" id="PR00421">
    <property type="entry name" value="THIOREDOXIN"/>
</dbReference>
<dbReference type="InterPro" id="IPR036249">
    <property type="entry name" value="Thioredoxin-like_sf"/>
</dbReference>
<accession>A0A6L5YQE8</accession>
<keyword evidence="6 10" id="KW-0676">Redox-active center</keyword>
<dbReference type="GO" id="GO:0045454">
    <property type="term" value="P:cell redox homeostasis"/>
    <property type="evidence" value="ECO:0007669"/>
    <property type="project" value="TreeGrafter"/>
</dbReference>
<dbReference type="SUPFAM" id="SSF52833">
    <property type="entry name" value="Thioredoxin-like"/>
    <property type="match status" value="1"/>
</dbReference>
<dbReference type="PANTHER" id="PTHR45663:SF11">
    <property type="entry name" value="GEO12009P1"/>
    <property type="match status" value="1"/>
</dbReference>
<comment type="similarity">
    <text evidence="1 8">Belongs to the thioredoxin family.</text>
</comment>
<dbReference type="AlphaFoldDB" id="A0A6L5YQE8"/>
<evidence type="ECO:0000256" key="3">
    <source>
        <dbReference type="ARBA" id="ARBA00022448"/>
    </source>
</evidence>
<dbReference type="EMBL" id="VUNI01000004">
    <property type="protein sequence ID" value="MST74169.1"/>
    <property type="molecule type" value="Genomic_DNA"/>
</dbReference>